<comment type="caution">
    <text evidence="2">The sequence shown here is derived from an EMBL/GenBank/DDBJ whole genome shotgun (WGS) entry which is preliminary data.</text>
</comment>
<dbReference type="InterPro" id="IPR027417">
    <property type="entry name" value="P-loop_NTPase"/>
</dbReference>
<dbReference type="Pfam" id="PF01712">
    <property type="entry name" value="dNK"/>
    <property type="match status" value="1"/>
</dbReference>
<keyword evidence="3" id="KW-1185">Reference proteome</keyword>
<dbReference type="Proteomes" id="UP001418222">
    <property type="component" value="Unassembled WGS sequence"/>
</dbReference>
<dbReference type="InterPro" id="IPR031314">
    <property type="entry name" value="DNK_dom"/>
</dbReference>
<reference evidence="2 3" key="1">
    <citation type="journal article" date="2022" name="Nat. Plants">
        <title>Genomes of leafy and leafless Platanthera orchids illuminate the evolution of mycoheterotrophy.</title>
        <authorList>
            <person name="Li M.H."/>
            <person name="Liu K.W."/>
            <person name="Li Z."/>
            <person name="Lu H.C."/>
            <person name="Ye Q.L."/>
            <person name="Zhang D."/>
            <person name="Wang J.Y."/>
            <person name="Li Y.F."/>
            <person name="Zhong Z.M."/>
            <person name="Liu X."/>
            <person name="Yu X."/>
            <person name="Liu D.K."/>
            <person name="Tu X.D."/>
            <person name="Liu B."/>
            <person name="Hao Y."/>
            <person name="Liao X.Y."/>
            <person name="Jiang Y.T."/>
            <person name="Sun W.H."/>
            <person name="Chen J."/>
            <person name="Chen Y.Q."/>
            <person name="Ai Y."/>
            <person name="Zhai J.W."/>
            <person name="Wu S.S."/>
            <person name="Zhou Z."/>
            <person name="Hsiao Y.Y."/>
            <person name="Wu W.L."/>
            <person name="Chen Y.Y."/>
            <person name="Lin Y.F."/>
            <person name="Hsu J.L."/>
            <person name="Li C.Y."/>
            <person name="Wang Z.W."/>
            <person name="Zhao X."/>
            <person name="Zhong W.Y."/>
            <person name="Ma X.K."/>
            <person name="Ma L."/>
            <person name="Huang J."/>
            <person name="Chen G.Z."/>
            <person name="Huang M.Z."/>
            <person name="Huang L."/>
            <person name="Peng D.H."/>
            <person name="Luo Y.B."/>
            <person name="Zou S.Q."/>
            <person name="Chen S.P."/>
            <person name="Lan S."/>
            <person name="Tsai W.C."/>
            <person name="Van de Peer Y."/>
            <person name="Liu Z.J."/>
        </authorList>
    </citation>
    <scope>NUCLEOTIDE SEQUENCE [LARGE SCALE GENOMIC DNA]</scope>
    <source>
        <strain evidence="2">Lor287</strain>
    </source>
</reference>
<gene>
    <name evidence="2" type="ORF">KSP39_PZI007461</name>
</gene>
<proteinExistence type="predicted"/>
<evidence type="ECO:0000259" key="1">
    <source>
        <dbReference type="Pfam" id="PF01712"/>
    </source>
</evidence>
<organism evidence="2 3">
    <name type="scientific">Platanthera zijinensis</name>
    <dbReference type="NCBI Taxonomy" id="2320716"/>
    <lineage>
        <taxon>Eukaryota</taxon>
        <taxon>Viridiplantae</taxon>
        <taxon>Streptophyta</taxon>
        <taxon>Embryophyta</taxon>
        <taxon>Tracheophyta</taxon>
        <taxon>Spermatophyta</taxon>
        <taxon>Magnoliopsida</taxon>
        <taxon>Liliopsida</taxon>
        <taxon>Asparagales</taxon>
        <taxon>Orchidaceae</taxon>
        <taxon>Orchidoideae</taxon>
        <taxon>Orchideae</taxon>
        <taxon>Orchidinae</taxon>
        <taxon>Platanthera</taxon>
    </lineage>
</organism>
<protein>
    <recommendedName>
        <fullName evidence="1">Deoxynucleoside kinase domain-containing protein</fullName>
    </recommendedName>
</protein>
<sequence length="128" mass="14822">MKIRQKKRLTFCVEGSISVGKTTILQRIANETLELRDLVEIVQEPISKWQDVGRNHFNISDAFYAEPKIYAHTFQNYVFVTRLMQERDSAAGIKPLRNGIKPLRNGIKPLWNEVFLVIEWYQAASADV</sequence>
<dbReference type="AlphaFoldDB" id="A0AAP0GA17"/>
<feature type="domain" description="Deoxynucleoside kinase" evidence="1">
    <location>
        <begin position="11"/>
        <end position="88"/>
    </location>
</feature>
<dbReference type="InterPro" id="IPR050566">
    <property type="entry name" value="Deoxyribonucleoside_kinase"/>
</dbReference>
<dbReference type="EMBL" id="JBBWWQ010000005">
    <property type="protein sequence ID" value="KAK8947209.1"/>
    <property type="molecule type" value="Genomic_DNA"/>
</dbReference>
<dbReference type="GO" id="GO:0019136">
    <property type="term" value="F:deoxynucleoside kinase activity"/>
    <property type="evidence" value="ECO:0007669"/>
    <property type="project" value="TreeGrafter"/>
</dbReference>
<accession>A0AAP0GA17</accession>
<name>A0AAP0GA17_9ASPA</name>
<dbReference type="PANTHER" id="PTHR10513">
    <property type="entry name" value="DEOXYNUCLEOSIDE KINASE"/>
    <property type="match status" value="1"/>
</dbReference>
<evidence type="ECO:0000313" key="2">
    <source>
        <dbReference type="EMBL" id="KAK8947209.1"/>
    </source>
</evidence>
<dbReference type="PANTHER" id="PTHR10513:SF35">
    <property type="entry name" value="DEOXYADENOSINE KINASE"/>
    <property type="match status" value="1"/>
</dbReference>
<dbReference type="Gene3D" id="3.40.50.300">
    <property type="entry name" value="P-loop containing nucleotide triphosphate hydrolases"/>
    <property type="match status" value="1"/>
</dbReference>
<evidence type="ECO:0000313" key="3">
    <source>
        <dbReference type="Proteomes" id="UP001418222"/>
    </source>
</evidence>
<dbReference type="SUPFAM" id="SSF52540">
    <property type="entry name" value="P-loop containing nucleoside triphosphate hydrolases"/>
    <property type="match status" value="1"/>
</dbReference>
<dbReference type="GO" id="GO:0005737">
    <property type="term" value="C:cytoplasm"/>
    <property type="evidence" value="ECO:0007669"/>
    <property type="project" value="TreeGrafter"/>
</dbReference>